<reference evidence="2" key="1">
    <citation type="submission" date="2021-01" db="EMBL/GenBank/DDBJ databases">
        <title>Whole genome shotgun sequence of Planotetraspora thailandica NBRC 104271.</title>
        <authorList>
            <person name="Komaki H."/>
            <person name="Tamura T."/>
        </authorList>
    </citation>
    <scope>NUCLEOTIDE SEQUENCE</scope>
    <source>
        <strain evidence="2">NBRC 104271</strain>
    </source>
</reference>
<dbReference type="InterPro" id="IPR000835">
    <property type="entry name" value="HTH_MarR-typ"/>
</dbReference>
<dbReference type="Gene3D" id="1.10.10.10">
    <property type="entry name" value="Winged helix-like DNA-binding domain superfamily/Winged helix DNA-binding domain"/>
    <property type="match status" value="1"/>
</dbReference>
<comment type="caution">
    <text evidence="2">The sequence shown here is derived from an EMBL/GenBank/DDBJ whole genome shotgun (WGS) entry which is preliminary data.</text>
</comment>
<dbReference type="PROSITE" id="PS50995">
    <property type="entry name" value="HTH_MARR_2"/>
    <property type="match status" value="1"/>
</dbReference>
<dbReference type="Pfam" id="PF12802">
    <property type="entry name" value="MarR_2"/>
    <property type="match status" value="1"/>
</dbReference>
<gene>
    <name evidence="2" type="ORF">Pth03_50970</name>
</gene>
<dbReference type="GO" id="GO:0003700">
    <property type="term" value="F:DNA-binding transcription factor activity"/>
    <property type="evidence" value="ECO:0007669"/>
    <property type="project" value="InterPro"/>
</dbReference>
<evidence type="ECO:0000313" key="2">
    <source>
        <dbReference type="EMBL" id="GII56708.1"/>
    </source>
</evidence>
<dbReference type="InterPro" id="IPR036390">
    <property type="entry name" value="WH_DNA-bd_sf"/>
</dbReference>
<dbReference type="InterPro" id="IPR039422">
    <property type="entry name" value="MarR/SlyA-like"/>
</dbReference>
<dbReference type="Proteomes" id="UP000605992">
    <property type="component" value="Unassembled WGS sequence"/>
</dbReference>
<dbReference type="EMBL" id="BOOR01000038">
    <property type="protein sequence ID" value="GII56708.1"/>
    <property type="molecule type" value="Genomic_DNA"/>
</dbReference>
<dbReference type="PANTHER" id="PTHR33164:SF43">
    <property type="entry name" value="HTH-TYPE TRANSCRIPTIONAL REPRESSOR YETL"/>
    <property type="match status" value="1"/>
</dbReference>
<name>A0A8J3V4Q5_9ACTN</name>
<protein>
    <submittedName>
        <fullName evidence="2">Putative transcription regulator protein, MarR</fullName>
    </submittedName>
</protein>
<dbReference type="RefSeq" id="WP_203946848.1">
    <property type="nucleotide sequence ID" value="NZ_BOOR01000038.1"/>
</dbReference>
<evidence type="ECO:0000259" key="1">
    <source>
        <dbReference type="PROSITE" id="PS50995"/>
    </source>
</evidence>
<proteinExistence type="predicted"/>
<feature type="domain" description="HTH marR-type" evidence="1">
    <location>
        <begin position="1"/>
        <end position="138"/>
    </location>
</feature>
<dbReference type="InterPro" id="IPR036388">
    <property type="entry name" value="WH-like_DNA-bd_sf"/>
</dbReference>
<dbReference type="AlphaFoldDB" id="A0A8J3V4Q5"/>
<dbReference type="PANTHER" id="PTHR33164">
    <property type="entry name" value="TRANSCRIPTIONAL REGULATOR, MARR FAMILY"/>
    <property type="match status" value="1"/>
</dbReference>
<dbReference type="SUPFAM" id="SSF46785">
    <property type="entry name" value="Winged helix' DNA-binding domain"/>
    <property type="match status" value="1"/>
</dbReference>
<evidence type="ECO:0000313" key="3">
    <source>
        <dbReference type="Proteomes" id="UP000605992"/>
    </source>
</evidence>
<dbReference type="GO" id="GO:0006950">
    <property type="term" value="P:response to stress"/>
    <property type="evidence" value="ECO:0007669"/>
    <property type="project" value="TreeGrafter"/>
</dbReference>
<accession>A0A8J3V4Q5</accession>
<organism evidence="2 3">
    <name type="scientific">Planotetraspora thailandica</name>
    <dbReference type="NCBI Taxonomy" id="487172"/>
    <lineage>
        <taxon>Bacteria</taxon>
        <taxon>Bacillati</taxon>
        <taxon>Actinomycetota</taxon>
        <taxon>Actinomycetes</taxon>
        <taxon>Streptosporangiales</taxon>
        <taxon>Streptosporangiaceae</taxon>
        <taxon>Planotetraspora</taxon>
    </lineage>
</organism>
<dbReference type="SMART" id="SM00347">
    <property type="entry name" value="HTH_MARR"/>
    <property type="match status" value="1"/>
</dbReference>
<sequence>MSDDLETAARVWQGLRTLVLDIHDRRKDVCDALGMSFIRIKALRMLTAGPLTLRDLAERLATDAPYTSVVVADLERRGMVERIANPGDRRSKLVVITDSGAEAAEAAERILGEPPASVVALGLADQAALDRIVTTLLGADAV</sequence>
<keyword evidence="3" id="KW-1185">Reference proteome</keyword>